<accession>A0A239PCE1</accession>
<reference evidence="2 3" key="1">
    <citation type="submission" date="2017-06" db="EMBL/GenBank/DDBJ databases">
        <authorList>
            <person name="Kim H.J."/>
            <person name="Triplett B.A."/>
        </authorList>
    </citation>
    <scope>NUCLEOTIDE SEQUENCE [LARGE SCALE GENOMIC DNA]</scope>
    <source>
        <strain evidence="2 3">CGMCC 4.5593</strain>
    </source>
</reference>
<evidence type="ECO:0000313" key="3">
    <source>
        <dbReference type="Proteomes" id="UP000198362"/>
    </source>
</evidence>
<evidence type="ECO:0000313" key="2">
    <source>
        <dbReference type="EMBL" id="SNT64069.1"/>
    </source>
</evidence>
<dbReference type="PROSITE" id="PS50927">
    <property type="entry name" value="BULB_LECTIN"/>
    <property type="match status" value="1"/>
</dbReference>
<keyword evidence="2" id="KW-0430">Lectin</keyword>
<dbReference type="AlphaFoldDB" id="A0A239PCE1"/>
<name>A0A239PCE1_9ACTN</name>
<sequence length="133" mass="14589">MLARTARTRHPASAETVGTVLRRGGTLYPGQYIETTYGSGTFWLIMQLDTNLVLYKGSPSHNTAKVCWASNTAGRGWNSTYAIYQSDGNFVVYTFSGVPIWDSNSVGIGGTTVDINYLGQWHVGYKQMTFGTC</sequence>
<dbReference type="Gene3D" id="2.90.10.10">
    <property type="entry name" value="Bulb-type lectin domain"/>
    <property type="match status" value="2"/>
</dbReference>
<organism evidence="2 3">
    <name type="scientific">Asanoa hainanensis</name>
    <dbReference type="NCBI Taxonomy" id="560556"/>
    <lineage>
        <taxon>Bacteria</taxon>
        <taxon>Bacillati</taxon>
        <taxon>Actinomycetota</taxon>
        <taxon>Actinomycetes</taxon>
        <taxon>Micromonosporales</taxon>
        <taxon>Micromonosporaceae</taxon>
        <taxon>Asanoa</taxon>
    </lineage>
</organism>
<dbReference type="Proteomes" id="UP000198362">
    <property type="component" value="Unassembled WGS sequence"/>
</dbReference>
<dbReference type="InterPro" id="IPR036426">
    <property type="entry name" value="Bulb-type_lectin_dom_sf"/>
</dbReference>
<keyword evidence="3" id="KW-1185">Reference proteome</keyword>
<dbReference type="GO" id="GO:0030246">
    <property type="term" value="F:carbohydrate binding"/>
    <property type="evidence" value="ECO:0007669"/>
    <property type="project" value="UniProtKB-KW"/>
</dbReference>
<dbReference type="SUPFAM" id="SSF51110">
    <property type="entry name" value="alpha-D-mannose-specific plant lectins"/>
    <property type="match status" value="1"/>
</dbReference>
<dbReference type="InterPro" id="IPR001480">
    <property type="entry name" value="Bulb-type_lectin_dom"/>
</dbReference>
<dbReference type="EMBL" id="FZPH01000016">
    <property type="protein sequence ID" value="SNT64069.1"/>
    <property type="molecule type" value="Genomic_DNA"/>
</dbReference>
<feature type="domain" description="Bulb-type lectin" evidence="1">
    <location>
        <begin position="18"/>
        <end position="133"/>
    </location>
</feature>
<protein>
    <submittedName>
        <fullName evidence="2">D-mannose binding lectin</fullName>
    </submittedName>
</protein>
<gene>
    <name evidence="2" type="ORF">SAMN05421812_11691</name>
</gene>
<evidence type="ECO:0000259" key="1">
    <source>
        <dbReference type="PROSITE" id="PS50927"/>
    </source>
</evidence>
<proteinExistence type="predicted"/>
<dbReference type="SMART" id="SM00108">
    <property type="entry name" value="B_lectin"/>
    <property type="match status" value="1"/>
</dbReference>